<dbReference type="EMBL" id="JACHVT010000001">
    <property type="protein sequence ID" value="MBB2985475.1"/>
    <property type="molecule type" value="Genomic_DNA"/>
</dbReference>
<accession>A0A839PTW8</accession>
<dbReference type="AlphaFoldDB" id="A0A839PTW8"/>
<evidence type="ECO:0008006" key="3">
    <source>
        <dbReference type="Google" id="ProtNLM"/>
    </source>
</evidence>
<evidence type="ECO:0000313" key="1">
    <source>
        <dbReference type="EMBL" id="MBB2985475.1"/>
    </source>
</evidence>
<name>A0A839PTW8_9MICO</name>
<protein>
    <recommendedName>
        <fullName evidence="3">Capsule polysaccharide biosynthesis protein</fullName>
    </recommendedName>
</protein>
<dbReference type="SUPFAM" id="SSF53756">
    <property type="entry name" value="UDP-Glycosyltransferase/glycogen phosphorylase"/>
    <property type="match status" value="1"/>
</dbReference>
<proteinExistence type="predicted"/>
<dbReference type="Proteomes" id="UP000590811">
    <property type="component" value="Unassembled WGS sequence"/>
</dbReference>
<dbReference type="RefSeq" id="WP_184507869.1">
    <property type="nucleotide sequence ID" value="NZ_JACHVT010000001.1"/>
</dbReference>
<comment type="caution">
    <text evidence="1">The sequence shown here is derived from an EMBL/GenBank/DDBJ whole genome shotgun (WGS) entry which is preliminary data.</text>
</comment>
<organism evidence="1 2">
    <name type="scientific">Terracoccus luteus</name>
    <dbReference type="NCBI Taxonomy" id="53356"/>
    <lineage>
        <taxon>Bacteria</taxon>
        <taxon>Bacillati</taxon>
        <taxon>Actinomycetota</taxon>
        <taxon>Actinomycetes</taxon>
        <taxon>Micrococcales</taxon>
        <taxon>Intrasporangiaceae</taxon>
        <taxon>Terracoccus</taxon>
    </lineage>
</organism>
<evidence type="ECO:0000313" key="2">
    <source>
        <dbReference type="Proteomes" id="UP000590811"/>
    </source>
</evidence>
<reference evidence="1 2" key="1">
    <citation type="submission" date="2020-08" db="EMBL/GenBank/DDBJ databases">
        <title>Genomic Encyclopedia of Type Strains, Phase IV (KMG-V): Genome sequencing to study the core and pangenomes of soil and plant-associated prokaryotes.</title>
        <authorList>
            <person name="Whitman W."/>
        </authorList>
    </citation>
    <scope>NUCLEOTIDE SEQUENCE [LARGE SCALE GENOMIC DNA]</scope>
    <source>
        <strain evidence="1 2">B3ACCR2</strain>
    </source>
</reference>
<sequence>MVTPLVHLGLGFDDLLVPALVEAGFETRELLLVARTDANLAWVRRHAPQATVVRLPYAEARRANVVSGLAPHAALRRACAGVGLDVLDLLVSERALRRNRVDTAMNFLNLAAERLDEALADRGPVLALTEFTVTSELLTAGLVSARGGLATWPRGLRLPADRFALFGAPRGITMWHRERDDEQARDAGRDYLGRWREAQRRADGAERPPGYEHNLKVESGSEVWRLATDRLRELAVDRGRNLQLPRPTDYARLPWLNPVKARLNLREYRERRWDDLPPRYVFLPLHVQPESSADVMGGDWRDQAYTARVLADALAPLDITVAVKEHANFMWRRDPDYWPPFDAHPNIATIDPHADSRALMRDAVLTVTATGTVGLEAGLAGLPVVTGARMPWSALPTVAHLERPDDLVGFVGERAWEGLAAAADPAVVDRWFVDEYVRHSWPGVVIDPPRAPHVLEPDNVRQVGRAFAEAAASLG</sequence>
<gene>
    <name evidence="1" type="ORF">FHW14_000615</name>
</gene>